<evidence type="ECO:0000313" key="2">
    <source>
        <dbReference type="Proteomes" id="UP000289784"/>
    </source>
</evidence>
<evidence type="ECO:0000313" key="1">
    <source>
        <dbReference type="EMBL" id="RXR07420.1"/>
    </source>
</evidence>
<dbReference type="AlphaFoldDB" id="A0A4Q1JYG4"/>
<sequence>MNTSTSPLEILGPEHGDWQGWPAGAKTIFEAVSARQAELWNLEGSPTPAPSTLMGTLDEVMHAASRTELAQTLEQADPQILTRLNAALREHQLRVGMLSSKYLDTAI</sequence>
<organism evidence="1 2">
    <name type="scientific">Pseudoxanthomonas composti</name>
    <dbReference type="NCBI Taxonomy" id="2137479"/>
    <lineage>
        <taxon>Bacteria</taxon>
        <taxon>Pseudomonadati</taxon>
        <taxon>Pseudomonadota</taxon>
        <taxon>Gammaproteobacteria</taxon>
        <taxon>Lysobacterales</taxon>
        <taxon>Lysobacteraceae</taxon>
        <taxon>Pseudoxanthomonas</taxon>
    </lineage>
</organism>
<dbReference type="Proteomes" id="UP000289784">
    <property type="component" value="Unassembled WGS sequence"/>
</dbReference>
<comment type="caution">
    <text evidence="1">The sequence shown here is derived from an EMBL/GenBank/DDBJ whole genome shotgun (WGS) entry which is preliminary data.</text>
</comment>
<accession>A0A4Q1JYG4</accession>
<dbReference type="RefSeq" id="WP_129470234.1">
    <property type="nucleotide sequence ID" value="NZ_SAWZ01000002.1"/>
</dbReference>
<proteinExistence type="predicted"/>
<protein>
    <submittedName>
        <fullName evidence="1">Uncharacterized protein</fullName>
    </submittedName>
</protein>
<reference evidence="1 2" key="1">
    <citation type="submission" date="2019-01" db="EMBL/GenBank/DDBJ databases">
        <title>Pseudoxanthomonas composti sp. nov., isolated from compost.</title>
        <authorList>
            <person name="Yang G."/>
        </authorList>
    </citation>
    <scope>NUCLEOTIDE SEQUENCE [LARGE SCALE GENOMIC DNA]</scope>
    <source>
        <strain evidence="1 2">GSS15</strain>
    </source>
</reference>
<keyword evidence="2" id="KW-1185">Reference proteome</keyword>
<name>A0A4Q1JYG4_9GAMM</name>
<gene>
    <name evidence="1" type="ORF">EPA99_05760</name>
</gene>
<dbReference type="EMBL" id="SAWZ01000002">
    <property type="protein sequence ID" value="RXR07420.1"/>
    <property type="molecule type" value="Genomic_DNA"/>
</dbReference>